<evidence type="ECO:0000313" key="2">
    <source>
        <dbReference type="Proteomes" id="UP001651690"/>
    </source>
</evidence>
<comment type="caution">
    <text evidence="1">The sequence shown here is derived from an EMBL/GenBank/DDBJ whole genome shotgun (WGS) entry which is preliminary data.</text>
</comment>
<proteinExistence type="predicted"/>
<organism evidence="1 2">
    <name type="scientific">Mycolicibacterium arenosum</name>
    <dbReference type="NCBI Taxonomy" id="2952157"/>
    <lineage>
        <taxon>Bacteria</taxon>
        <taxon>Bacillati</taxon>
        <taxon>Actinomycetota</taxon>
        <taxon>Actinomycetes</taxon>
        <taxon>Mycobacteriales</taxon>
        <taxon>Mycobacteriaceae</taxon>
        <taxon>Mycolicibacterium</taxon>
    </lineage>
</organism>
<reference evidence="1 2" key="1">
    <citation type="submission" date="2022-06" db="EMBL/GenBank/DDBJ databases">
        <title>Mycolicibacterium sp. CAU 1645 isolated from seawater.</title>
        <authorList>
            <person name="Kim W."/>
        </authorList>
    </citation>
    <scope>NUCLEOTIDE SEQUENCE [LARGE SCALE GENOMIC DNA]</scope>
    <source>
        <strain evidence="1 2">CAU 1645</strain>
    </source>
</reference>
<name>A0ABT1M6I0_9MYCO</name>
<keyword evidence="2" id="KW-1185">Reference proteome</keyword>
<dbReference type="RefSeq" id="WP_255061147.1">
    <property type="nucleotide sequence ID" value="NZ_JANDBD010000006.1"/>
</dbReference>
<accession>A0ABT1M6I0</accession>
<sequence length="175" mass="19873">MTQLETTKQAVAYLAEMSPDVTYRVNRFPLGWVCAKVLSREETARDQGLGLAKLVIDSETGIVYVYPSWSEMMVAEAFTEFKETEVDRAGRRIYPHQWNITIQRTAEDDQTIAYQLTAQSLTDPPEPTQQFPLTIDKRTYATDPTNPLTNVALSRAEAESRRNQGVWPETATIRV</sequence>
<dbReference type="Proteomes" id="UP001651690">
    <property type="component" value="Unassembled WGS sequence"/>
</dbReference>
<gene>
    <name evidence="1" type="ORF">NM203_16745</name>
</gene>
<evidence type="ECO:0000313" key="1">
    <source>
        <dbReference type="EMBL" id="MCP9273839.1"/>
    </source>
</evidence>
<dbReference type="EMBL" id="JANDBD010000006">
    <property type="protein sequence ID" value="MCP9273839.1"/>
    <property type="molecule type" value="Genomic_DNA"/>
</dbReference>
<protein>
    <submittedName>
        <fullName evidence="1">Uncharacterized protein</fullName>
    </submittedName>
</protein>